<evidence type="ECO:0000256" key="6">
    <source>
        <dbReference type="ARBA" id="ARBA00035254"/>
    </source>
</evidence>
<evidence type="ECO:0000256" key="7">
    <source>
        <dbReference type="HAMAP-Rule" id="MF_01306"/>
    </source>
</evidence>
<comment type="similarity">
    <text evidence="1 7 8">Belongs to the universal ribosomal protein uS4 family.</text>
</comment>
<dbReference type="GO" id="GO:0003735">
    <property type="term" value="F:structural constituent of ribosome"/>
    <property type="evidence" value="ECO:0007669"/>
    <property type="project" value="InterPro"/>
</dbReference>
<proteinExistence type="inferred from homology"/>
<feature type="domain" description="RNA-binding S4" evidence="9">
    <location>
        <begin position="99"/>
        <end position="163"/>
    </location>
</feature>
<dbReference type="EMBL" id="CP018799">
    <property type="protein sequence ID" value="ATX78811.1"/>
    <property type="molecule type" value="Genomic_DNA"/>
</dbReference>
<evidence type="ECO:0000256" key="2">
    <source>
        <dbReference type="ARBA" id="ARBA00022730"/>
    </source>
</evidence>
<dbReference type="GO" id="GO:0015935">
    <property type="term" value="C:small ribosomal subunit"/>
    <property type="evidence" value="ECO:0007669"/>
    <property type="project" value="InterPro"/>
</dbReference>
<dbReference type="InterPro" id="IPR002942">
    <property type="entry name" value="S4_RNA-bd"/>
</dbReference>
<dbReference type="NCBIfam" id="TIGR01017">
    <property type="entry name" value="rpsD_bact"/>
    <property type="match status" value="1"/>
</dbReference>
<keyword evidence="5 7" id="KW-0687">Ribonucleoprotein</keyword>
<comment type="subunit">
    <text evidence="7">Part of the 30S ribosomal subunit. Contacts protein S5. The interaction surface between S4 and S5 is involved in control of translational fidelity.</text>
</comment>
<dbReference type="PROSITE" id="PS00632">
    <property type="entry name" value="RIBOSOMAL_S4"/>
    <property type="match status" value="1"/>
</dbReference>
<dbReference type="InterPro" id="IPR005709">
    <property type="entry name" value="Ribosomal_uS4_bac-type"/>
</dbReference>
<evidence type="ECO:0000313" key="11">
    <source>
        <dbReference type="EMBL" id="ATX78811.1"/>
    </source>
</evidence>
<evidence type="ECO:0000256" key="5">
    <source>
        <dbReference type="ARBA" id="ARBA00023274"/>
    </source>
</evidence>
<dbReference type="PANTHER" id="PTHR11831:SF4">
    <property type="entry name" value="SMALL RIBOSOMAL SUBUNIT PROTEIN US4M"/>
    <property type="match status" value="1"/>
</dbReference>
<evidence type="ECO:0000256" key="1">
    <source>
        <dbReference type="ARBA" id="ARBA00007465"/>
    </source>
</evidence>
<feature type="domain" description="Small ribosomal subunit protein uS4 N-terminal" evidence="10">
    <location>
        <begin position="3"/>
        <end position="98"/>
    </location>
</feature>
<keyword evidence="12" id="KW-1185">Reference proteome</keyword>
<dbReference type="FunFam" id="1.10.1050.10:FF:000001">
    <property type="entry name" value="30S ribosomal protein S4"/>
    <property type="match status" value="1"/>
</dbReference>
<dbReference type="PROSITE" id="PS50889">
    <property type="entry name" value="S4"/>
    <property type="match status" value="1"/>
</dbReference>
<gene>
    <name evidence="7" type="primary">rpsD</name>
    <name evidence="11" type="ORF">Ga0123461_0359</name>
</gene>
<comment type="function">
    <text evidence="7">One of the primary rRNA binding proteins, it binds directly to 16S rRNA where it nucleates assembly of the body of the 30S subunit.</text>
</comment>
<dbReference type="InterPro" id="IPR001912">
    <property type="entry name" value="Ribosomal_uS4_N"/>
</dbReference>
<dbReference type="GO" id="GO:0019843">
    <property type="term" value="F:rRNA binding"/>
    <property type="evidence" value="ECO:0007669"/>
    <property type="project" value="UniProtKB-UniRule"/>
</dbReference>
<evidence type="ECO:0000256" key="8">
    <source>
        <dbReference type="RuleBase" id="RU003699"/>
    </source>
</evidence>
<organism evidence="11 12">
    <name type="scientific">Mariprofundus aestuarium</name>
    <dbReference type="NCBI Taxonomy" id="1921086"/>
    <lineage>
        <taxon>Bacteria</taxon>
        <taxon>Pseudomonadati</taxon>
        <taxon>Pseudomonadota</taxon>
        <taxon>Candidatius Mariprofundia</taxon>
        <taxon>Mariprofundales</taxon>
        <taxon>Mariprofundaceae</taxon>
        <taxon>Mariprofundus</taxon>
    </lineage>
</organism>
<dbReference type="GO" id="GO:0042274">
    <property type="term" value="P:ribosomal small subunit biogenesis"/>
    <property type="evidence" value="ECO:0007669"/>
    <property type="project" value="TreeGrafter"/>
</dbReference>
<dbReference type="Gene3D" id="3.10.290.10">
    <property type="entry name" value="RNA-binding S4 domain"/>
    <property type="match status" value="1"/>
</dbReference>
<dbReference type="Gene3D" id="1.10.1050.10">
    <property type="entry name" value="Ribosomal Protein S4 Delta 41, Chain A, domain 1"/>
    <property type="match status" value="1"/>
</dbReference>
<dbReference type="AlphaFoldDB" id="A0A2K8KZ57"/>
<keyword evidence="2 7" id="KW-0699">rRNA-binding</keyword>
<protein>
    <recommendedName>
        <fullName evidence="6 7">Small ribosomal subunit protein uS4</fullName>
    </recommendedName>
</protein>
<evidence type="ECO:0000259" key="9">
    <source>
        <dbReference type="SMART" id="SM00363"/>
    </source>
</evidence>
<evidence type="ECO:0000313" key="12">
    <source>
        <dbReference type="Proteomes" id="UP000231701"/>
    </source>
</evidence>
<dbReference type="PANTHER" id="PTHR11831">
    <property type="entry name" value="30S 40S RIBOSOMAL PROTEIN"/>
    <property type="match status" value="1"/>
</dbReference>
<dbReference type="OrthoDB" id="5291498at2"/>
<dbReference type="NCBIfam" id="NF003717">
    <property type="entry name" value="PRK05327.1"/>
    <property type="match status" value="1"/>
</dbReference>
<dbReference type="KEGG" id="maes:Ga0123461_0359"/>
<accession>A0A2K8KZ57</accession>
<name>A0A2K8KZ57_MARES</name>
<dbReference type="SMART" id="SM01390">
    <property type="entry name" value="Ribosomal_S4"/>
    <property type="match status" value="1"/>
</dbReference>
<evidence type="ECO:0000256" key="3">
    <source>
        <dbReference type="ARBA" id="ARBA00022884"/>
    </source>
</evidence>
<dbReference type="HAMAP" id="MF_01306_B">
    <property type="entry name" value="Ribosomal_uS4_B"/>
    <property type="match status" value="1"/>
</dbReference>
<sequence length="209" mass="23845">MARYLEAKCRLCRREGEKLYIKGSKCYSDKCPIERRPYAPGMHGQNRRTKVSDYGLQLREKQKVKRIYGLQEKQFRSYFKSADSMPGVTGLNLLQLIESRLDNVIYRMGMASSRTEARQVVRHNLVKMNGRVANIPSMRVPVGARLELADAAKEHLRVNAATEAAGSRGTSEWLDVDLPSRQGTFRELPARDQLDAGIREQLIVELYSK</sequence>
<comment type="function">
    <text evidence="7">With S5 and S12 plays an important role in translational accuracy.</text>
</comment>
<keyword evidence="4 7" id="KW-0689">Ribosomal protein</keyword>
<evidence type="ECO:0000259" key="10">
    <source>
        <dbReference type="SMART" id="SM01390"/>
    </source>
</evidence>
<dbReference type="SMART" id="SM00363">
    <property type="entry name" value="S4"/>
    <property type="match status" value="1"/>
</dbReference>
<dbReference type="Pfam" id="PF00163">
    <property type="entry name" value="Ribosomal_S4"/>
    <property type="match status" value="1"/>
</dbReference>
<dbReference type="RefSeq" id="WP_100276776.1">
    <property type="nucleotide sequence ID" value="NZ_CP018799.1"/>
</dbReference>
<evidence type="ECO:0000256" key="4">
    <source>
        <dbReference type="ARBA" id="ARBA00022980"/>
    </source>
</evidence>
<dbReference type="CDD" id="cd00165">
    <property type="entry name" value="S4"/>
    <property type="match status" value="1"/>
</dbReference>
<dbReference type="SUPFAM" id="SSF55174">
    <property type="entry name" value="Alpha-L RNA-binding motif"/>
    <property type="match status" value="1"/>
</dbReference>
<dbReference type="InterPro" id="IPR018079">
    <property type="entry name" value="Ribosomal_uS4_CS"/>
</dbReference>
<dbReference type="Pfam" id="PF01479">
    <property type="entry name" value="S4"/>
    <property type="match status" value="1"/>
</dbReference>
<dbReference type="Proteomes" id="UP000231701">
    <property type="component" value="Chromosome"/>
</dbReference>
<dbReference type="InterPro" id="IPR022801">
    <property type="entry name" value="Ribosomal_uS4"/>
</dbReference>
<reference evidence="11 12" key="1">
    <citation type="submission" date="2016-12" db="EMBL/GenBank/DDBJ databases">
        <title>Isolation and genomic insights into novel planktonic Zetaproteobacteria from stratified waters of the Chesapeake Bay.</title>
        <authorList>
            <person name="McAllister S.M."/>
            <person name="Kato S."/>
            <person name="Chan C.S."/>
            <person name="Chiu B.K."/>
            <person name="Field E.K."/>
        </authorList>
    </citation>
    <scope>NUCLEOTIDE SEQUENCE [LARGE SCALE GENOMIC DNA]</scope>
    <source>
        <strain evidence="11 12">CP-5</strain>
    </source>
</reference>
<keyword evidence="3 7" id="KW-0694">RNA-binding</keyword>
<dbReference type="GO" id="GO:0006412">
    <property type="term" value="P:translation"/>
    <property type="evidence" value="ECO:0007669"/>
    <property type="project" value="UniProtKB-UniRule"/>
</dbReference>
<dbReference type="InterPro" id="IPR036986">
    <property type="entry name" value="S4_RNA-bd_sf"/>
</dbReference>
<dbReference type="FunFam" id="3.10.290.10:FF:000001">
    <property type="entry name" value="30S ribosomal protein S4"/>
    <property type="match status" value="1"/>
</dbReference>